<protein>
    <submittedName>
        <fullName evidence="1">Uncharacterized protein</fullName>
    </submittedName>
</protein>
<reference evidence="1" key="1">
    <citation type="submission" date="2020-09" db="EMBL/GenBank/DDBJ databases">
        <authorList>
            <person name="Kikuchi T."/>
        </authorList>
    </citation>
    <scope>NUCLEOTIDE SEQUENCE</scope>
    <source>
        <strain evidence="1">SH1</strain>
    </source>
</reference>
<name>A0A811JUL6_9BILA</name>
<comment type="caution">
    <text evidence="1">The sequence shown here is derived from an EMBL/GenBank/DDBJ whole genome shotgun (WGS) entry which is preliminary data.</text>
</comment>
<evidence type="ECO:0000313" key="1">
    <source>
        <dbReference type="EMBL" id="CAD5206931.1"/>
    </source>
</evidence>
<evidence type="ECO:0000313" key="2">
    <source>
        <dbReference type="Proteomes" id="UP000614601"/>
    </source>
</evidence>
<sequence>MGPNREIMQISFTKPPKTRLHYCDFKPRNLVNFVIVSNFSKFVLVFQSLGNINLYHYLTQITTEESCGQDLGI</sequence>
<dbReference type="AlphaFoldDB" id="A0A811JUL6"/>
<keyword evidence="2" id="KW-1185">Reference proteome</keyword>
<dbReference type="Proteomes" id="UP000614601">
    <property type="component" value="Unassembled WGS sequence"/>
</dbReference>
<dbReference type="Proteomes" id="UP000783686">
    <property type="component" value="Unassembled WGS sequence"/>
</dbReference>
<proteinExistence type="predicted"/>
<dbReference type="EMBL" id="CAJFDH010000001">
    <property type="protein sequence ID" value="CAD5206931.1"/>
    <property type="molecule type" value="Genomic_DNA"/>
</dbReference>
<organism evidence="1 2">
    <name type="scientific">Bursaphelenchus okinawaensis</name>
    <dbReference type="NCBI Taxonomy" id="465554"/>
    <lineage>
        <taxon>Eukaryota</taxon>
        <taxon>Metazoa</taxon>
        <taxon>Ecdysozoa</taxon>
        <taxon>Nematoda</taxon>
        <taxon>Chromadorea</taxon>
        <taxon>Rhabditida</taxon>
        <taxon>Tylenchina</taxon>
        <taxon>Tylenchomorpha</taxon>
        <taxon>Aphelenchoidea</taxon>
        <taxon>Aphelenchoididae</taxon>
        <taxon>Bursaphelenchus</taxon>
    </lineage>
</organism>
<accession>A0A811JUL6</accession>
<gene>
    <name evidence="1" type="ORF">BOKJ2_LOCUS1615</name>
</gene>
<dbReference type="EMBL" id="CAJFCW020000001">
    <property type="protein sequence ID" value="CAG9083698.1"/>
    <property type="molecule type" value="Genomic_DNA"/>
</dbReference>